<gene>
    <name evidence="3" type="ORF">BdWA1_001011</name>
</gene>
<dbReference type="RefSeq" id="XP_067804848.1">
    <property type="nucleotide sequence ID" value="XM_067946057.1"/>
</dbReference>
<dbReference type="GeneID" id="94335309"/>
<organism evidence="3 4">
    <name type="scientific">Babesia duncani</name>
    <dbReference type="NCBI Taxonomy" id="323732"/>
    <lineage>
        <taxon>Eukaryota</taxon>
        <taxon>Sar</taxon>
        <taxon>Alveolata</taxon>
        <taxon>Apicomplexa</taxon>
        <taxon>Aconoidasida</taxon>
        <taxon>Piroplasmida</taxon>
        <taxon>Babesiidae</taxon>
        <taxon>Babesia</taxon>
    </lineage>
</organism>
<sequence length="340" mass="37337">MSSSSNEHAGDVYFKYAFQTTPNIGEIYKIDHFNFNEQKCKFDTDNKYMSASLDYLYVYACKHDNCFKPWLLQLYGHNYSGSEYLNYFFKLQDDGENWKNESFISLNVPSGSSDGSIERKEDEEAKRHLDGKYKSVLSNSTAAYYYYYTPSASSLGSQILPNKLPEYLSESDKSHSTGDWTQSKFYSVTEGSVENPILEITFKGRRSASPRSSNNIVTYYSQSHSFFLNQKSSSTKQIVSGSVSSSSCQAKGTEKAKQTESAEPGGSEGGSESVQQPSKQSTQGSSPSSGETGKSTSSTGTEHSSSPSTYSSNLPWIVGGAVIGSGGLIGTGAFIYKCIR</sequence>
<accession>A0AAD9PNV0</accession>
<proteinExistence type="predicted"/>
<dbReference type="Proteomes" id="UP001214638">
    <property type="component" value="Unassembled WGS sequence"/>
</dbReference>
<protein>
    <submittedName>
        <fullName evidence="3">Uncharacterized protein</fullName>
    </submittedName>
</protein>
<keyword evidence="2" id="KW-0812">Transmembrane</keyword>
<evidence type="ECO:0000313" key="4">
    <source>
        <dbReference type="Proteomes" id="UP001214638"/>
    </source>
</evidence>
<evidence type="ECO:0000313" key="3">
    <source>
        <dbReference type="EMBL" id="KAK2198006.1"/>
    </source>
</evidence>
<feature type="transmembrane region" description="Helical" evidence="2">
    <location>
        <begin position="314"/>
        <end position="336"/>
    </location>
</feature>
<feature type="compositionally biased region" description="Low complexity" evidence="1">
    <location>
        <begin position="261"/>
        <end position="312"/>
    </location>
</feature>
<dbReference type="KEGG" id="bdw:94335309"/>
<dbReference type="AlphaFoldDB" id="A0AAD9PNV0"/>
<comment type="caution">
    <text evidence="3">The sequence shown here is derived from an EMBL/GenBank/DDBJ whole genome shotgun (WGS) entry which is preliminary data.</text>
</comment>
<feature type="region of interest" description="Disordered" evidence="1">
    <location>
        <begin position="242"/>
        <end position="312"/>
    </location>
</feature>
<reference evidence="3" key="1">
    <citation type="journal article" date="2023" name="Nat. Microbiol.">
        <title>Babesia duncani multi-omics identifies virulence factors and drug targets.</title>
        <authorList>
            <person name="Singh P."/>
            <person name="Lonardi S."/>
            <person name="Liang Q."/>
            <person name="Vydyam P."/>
            <person name="Khabirova E."/>
            <person name="Fang T."/>
            <person name="Gihaz S."/>
            <person name="Thekkiniath J."/>
            <person name="Munshi M."/>
            <person name="Abel S."/>
            <person name="Ciampossin L."/>
            <person name="Batugedara G."/>
            <person name="Gupta M."/>
            <person name="Lu X.M."/>
            <person name="Lenz T."/>
            <person name="Chakravarty S."/>
            <person name="Cornillot E."/>
            <person name="Hu Y."/>
            <person name="Ma W."/>
            <person name="Gonzalez L.M."/>
            <person name="Sanchez S."/>
            <person name="Estrada K."/>
            <person name="Sanchez-Flores A."/>
            <person name="Montero E."/>
            <person name="Harb O.S."/>
            <person name="Le Roch K.G."/>
            <person name="Mamoun C.B."/>
        </authorList>
    </citation>
    <scope>NUCLEOTIDE SEQUENCE</scope>
    <source>
        <strain evidence="3">WA1</strain>
    </source>
</reference>
<name>A0AAD9PNV0_9APIC</name>
<keyword evidence="2" id="KW-1133">Transmembrane helix</keyword>
<evidence type="ECO:0000256" key="2">
    <source>
        <dbReference type="SAM" id="Phobius"/>
    </source>
</evidence>
<evidence type="ECO:0000256" key="1">
    <source>
        <dbReference type="SAM" id="MobiDB-lite"/>
    </source>
</evidence>
<keyword evidence="2" id="KW-0472">Membrane</keyword>
<keyword evidence="4" id="KW-1185">Reference proteome</keyword>
<dbReference type="EMBL" id="JALLKP010000001">
    <property type="protein sequence ID" value="KAK2198006.1"/>
    <property type="molecule type" value="Genomic_DNA"/>
</dbReference>